<protein>
    <recommendedName>
        <fullName evidence="12">TolC family protein</fullName>
    </recommendedName>
</protein>
<comment type="subcellular location">
    <subcellularLocation>
        <location evidence="1">Cell outer membrane</location>
    </subcellularLocation>
</comment>
<sequence>MNAYIKSGFAAALLMLAQQVTAQRSVTLEEVRRLAVEQNKKIKQAQHQIDAARAAQDGTKGLDKPAIDGSIAAFHVGKPLSNLLPAVGVSPSLTVTQPIYAGGKIKIGRDLATKGVQIQEAQKALTETEVLLNVDKAYWQIVSLKEKIKLAEKFEALLESLSKELTNSYDAGMIYKNDLLRVQVQRNETELNISKATDGLELSKMNLAQIIGAPLDSDLMPADSVVGTFDAITAGSAATAIEGRAEIALLKKVVELEELQEKMLKADFRPTVGVLAGGFVGIGKKMNIETGGNSMASYFGMLSVNIPIWDWGQKASKVKEQGFKLRAQQIQLAETKELLSLEIQNAYLSLNQAARKIELSGASLQQAEENLRLSNDRFKAGTVTGQDVLEAQTLWAQANSNIIDARIEYKVSEAVYKKAIGENLN</sequence>
<comment type="caution">
    <text evidence="10">The sequence shown here is derived from an EMBL/GenBank/DDBJ whole genome shotgun (WGS) entry which is preliminary data.</text>
</comment>
<dbReference type="OrthoDB" id="9807719at2"/>
<evidence type="ECO:0008006" key="12">
    <source>
        <dbReference type="Google" id="ProtNLM"/>
    </source>
</evidence>
<dbReference type="GO" id="GO:0015562">
    <property type="term" value="F:efflux transmembrane transporter activity"/>
    <property type="evidence" value="ECO:0007669"/>
    <property type="project" value="InterPro"/>
</dbReference>
<evidence type="ECO:0000256" key="8">
    <source>
        <dbReference type="SAM" id="Coils"/>
    </source>
</evidence>
<evidence type="ECO:0000256" key="5">
    <source>
        <dbReference type="ARBA" id="ARBA00022692"/>
    </source>
</evidence>
<reference evidence="10 11" key="1">
    <citation type="submission" date="2018-07" db="EMBL/GenBank/DDBJ databases">
        <title>Dyadobacter roseus sp. nov., isolated from rose rhizosphere soil.</title>
        <authorList>
            <person name="Chen L."/>
        </authorList>
    </citation>
    <scope>NUCLEOTIDE SEQUENCE [LARGE SCALE GENOMIC DNA]</scope>
    <source>
        <strain evidence="10 11">RS19</strain>
    </source>
</reference>
<feature type="signal peptide" evidence="9">
    <location>
        <begin position="1"/>
        <end position="22"/>
    </location>
</feature>
<evidence type="ECO:0000313" key="10">
    <source>
        <dbReference type="EMBL" id="REA60898.1"/>
    </source>
</evidence>
<dbReference type="Gene3D" id="1.20.1600.10">
    <property type="entry name" value="Outer membrane efflux proteins (OEP)"/>
    <property type="match status" value="1"/>
</dbReference>
<evidence type="ECO:0000256" key="6">
    <source>
        <dbReference type="ARBA" id="ARBA00023136"/>
    </source>
</evidence>
<evidence type="ECO:0000256" key="9">
    <source>
        <dbReference type="SAM" id="SignalP"/>
    </source>
</evidence>
<keyword evidence="9" id="KW-0732">Signal</keyword>
<accession>A0A3D8YBN7</accession>
<evidence type="ECO:0000256" key="3">
    <source>
        <dbReference type="ARBA" id="ARBA00022448"/>
    </source>
</evidence>
<keyword evidence="4" id="KW-1134">Transmembrane beta strand</keyword>
<evidence type="ECO:0000313" key="11">
    <source>
        <dbReference type="Proteomes" id="UP000256373"/>
    </source>
</evidence>
<dbReference type="EMBL" id="QNUL01000009">
    <property type="protein sequence ID" value="REA60898.1"/>
    <property type="molecule type" value="Genomic_DNA"/>
</dbReference>
<dbReference type="AlphaFoldDB" id="A0A3D8YBN7"/>
<keyword evidence="3" id="KW-0813">Transport</keyword>
<dbReference type="GO" id="GO:0015288">
    <property type="term" value="F:porin activity"/>
    <property type="evidence" value="ECO:0007669"/>
    <property type="project" value="TreeGrafter"/>
</dbReference>
<keyword evidence="11" id="KW-1185">Reference proteome</keyword>
<dbReference type="RefSeq" id="WP_115831420.1">
    <property type="nucleotide sequence ID" value="NZ_QNUL01000009.1"/>
</dbReference>
<evidence type="ECO:0000256" key="7">
    <source>
        <dbReference type="ARBA" id="ARBA00023237"/>
    </source>
</evidence>
<keyword evidence="8" id="KW-0175">Coiled coil</keyword>
<dbReference type="InterPro" id="IPR003423">
    <property type="entry name" value="OMP_efflux"/>
</dbReference>
<gene>
    <name evidence="10" type="ORF">DSL64_13430</name>
</gene>
<dbReference type="GO" id="GO:1990281">
    <property type="term" value="C:efflux pump complex"/>
    <property type="evidence" value="ECO:0007669"/>
    <property type="project" value="TreeGrafter"/>
</dbReference>
<dbReference type="PANTHER" id="PTHR30026:SF20">
    <property type="entry name" value="OUTER MEMBRANE PROTEIN TOLC"/>
    <property type="match status" value="1"/>
</dbReference>
<evidence type="ECO:0000256" key="1">
    <source>
        <dbReference type="ARBA" id="ARBA00004442"/>
    </source>
</evidence>
<dbReference type="SUPFAM" id="SSF56954">
    <property type="entry name" value="Outer membrane efflux proteins (OEP)"/>
    <property type="match status" value="1"/>
</dbReference>
<dbReference type="InterPro" id="IPR051906">
    <property type="entry name" value="TolC-like"/>
</dbReference>
<name>A0A3D8YBN7_9BACT</name>
<proteinExistence type="inferred from homology"/>
<evidence type="ECO:0000256" key="2">
    <source>
        <dbReference type="ARBA" id="ARBA00007613"/>
    </source>
</evidence>
<feature type="chain" id="PRO_5017646971" description="TolC family protein" evidence="9">
    <location>
        <begin position="23"/>
        <end position="425"/>
    </location>
</feature>
<feature type="coiled-coil region" evidence="8">
    <location>
        <begin position="28"/>
        <end position="55"/>
    </location>
</feature>
<keyword evidence="7" id="KW-0998">Cell outer membrane</keyword>
<comment type="similarity">
    <text evidence="2">Belongs to the outer membrane factor (OMF) (TC 1.B.17) family.</text>
</comment>
<dbReference type="Proteomes" id="UP000256373">
    <property type="component" value="Unassembled WGS sequence"/>
</dbReference>
<organism evidence="10 11">
    <name type="scientific">Dyadobacter luteus</name>
    <dbReference type="NCBI Taxonomy" id="2259619"/>
    <lineage>
        <taxon>Bacteria</taxon>
        <taxon>Pseudomonadati</taxon>
        <taxon>Bacteroidota</taxon>
        <taxon>Cytophagia</taxon>
        <taxon>Cytophagales</taxon>
        <taxon>Spirosomataceae</taxon>
        <taxon>Dyadobacter</taxon>
    </lineage>
</organism>
<keyword evidence="6" id="KW-0472">Membrane</keyword>
<dbReference type="PANTHER" id="PTHR30026">
    <property type="entry name" value="OUTER MEMBRANE PROTEIN TOLC"/>
    <property type="match status" value="1"/>
</dbReference>
<keyword evidence="5" id="KW-0812">Transmembrane</keyword>
<dbReference type="Pfam" id="PF02321">
    <property type="entry name" value="OEP"/>
    <property type="match status" value="2"/>
</dbReference>
<dbReference type="GO" id="GO:0009279">
    <property type="term" value="C:cell outer membrane"/>
    <property type="evidence" value="ECO:0007669"/>
    <property type="project" value="UniProtKB-SubCell"/>
</dbReference>
<evidence type="ECO:0000256" key="4">
    <source>
        <dbReference type="ARBA" id="ARBA00022452"/>
    </source>
</evidence>